<keyword evidence="1 3" id="KW-0418">Kinase</keyword>
<dbReference type="PIRSF" id="PIRSF006221">
    <property type="entry name" value="Ketosamine-3-kinase"/>
    <property type="match status" value="1"/>
</dbReference>
<dbReference type="PANTHER" id="PTHR12149">
    <property type="entry name" value="FRUCTOSAMINE 3 KINASE-RELATED PROTEIN"/>
    <property type="match status" value="1"/>
</dbReference>
<evidence type="ECO:0000313" key="5">
    <source>
        <dbReference type="Proteomes" id="UP000439965"/>
    </source>
</evidence>
<dbReference type="SUPFAM" id="SSF56112">
    <property type="entry name" value="Protein kinase-like (PK-like)"/>
    <property type="match status" value="1"/>
</dbReference>
<dbReference type="EMBL" id="WVTI01000012">
    <property type="protein sequence ID" value="MXS26929.1"/>
    <property type="molecule type" value="Genomic_DNA"/>
</dbReference>
<dbReference type="Proteomes" id="UP000254807">
    <property type="component" value="Unassembled WGS sequence"/>
</dbReference>
<proteinExistence type="inferred from homology"/>
<comment type="similarity">
    <text evidence="1">Belongs to the fructosamine kinase family.</text>
</comment>
<keyword evidence="4" id="KW-1185">Reference proteome</keyword>
<dbReference type="InterPro" id="IPR016477">
    <property type="entry name" value="Fructo-/Ketosamine-3-kinase"/>
</dbReference>
<reference evidence="3 4" key="1">
    <citation type="submission" date="2018-06" db="EMBL/GenBank/DDBJ databases">
        <authorList>
            <consortium name="Pathogen Informatics"/>
            <person name="Doyle S."/>
        </authorList>
    </citation>
    <scope>NUCLEOTIDE SEQUENCE [LARGE SCALE GENOMIC DNA]</scope>
    <source>
        <strain evidence="3 4">NCTC12360</strain>
    </source>
</reference>
<gene>
    <name evidence="2" type="ORF">GTI89_12755</name>
    <name evidence="3" type="ORF">NCTC12360_02864</name>
</gene>
<sequence length="276" mass="31949">MNQELLAQFGLSGTLTPISGGDVNQTFRLRSEERQYFLKYHPGVSQQFFQAEAAGLAQLRPYVRVPAVYQYGDNEHGAYLLLEWIDVGEGDQESIATALAEIHRQTSPTFGFEQDNFIGLLPQVNPAAEDWVSFYTTCRLDVQVELAKLGNHWNPRREDKYLNLKETLYQEWSGRQVQPSLLHGDFWRGNVLFDQKGDPVFIDPAVSFGDRELDLAMAQLFGGFRPEFFQRYQQVFPLEKNWQERVPVYQLYYLLVHLNLFGESYGNNVDEILSRY</sequence>
<dbReference type="Pfam" id="PF03881">
    <property type="entry name" value="Fructosamin_kin"/>
    <property type="match status" value="1"/>
</dbReference>
<evidence type="ECO:0000256" key="1">
    <source>
        <dbReference type="PIRNR" id="PIRNR006221"/>
    </source>
</evidence>
<keyword evidence="1 2" id="KW-0808">Transferase</keyword>
<evidence type="ECO:0000313" key="3">
    <source>
        <dbReference type="EMBL" id="STD84329.1"/>
    </source>
</evidence>
<dbReference type="AlphaFoldDB" id="A0A1L8TVQ0"/>
<dbReference type="Proteomes" id="UP000439965">
    <property type="component" value="Unassembled WGS sequence"/>
</dbReference>
<dbReference type="Gene3D" id="3.90.1200.10">
    <property type="match status" value="1"/>
</dbReference>
<evidence type="ECO:0000313" key="2">
    <source>
        <dbReference type="EMBL" id="MXS26929.1"/>
    </source>
</evidence>
<protein>
    <submittedName>
        <fullName evidence="3">Fructosamine-3-kinase</fullName>
    </submittedName>
    <submittedName>
        <fullName evidence="2">Phosphotransferase</fullName>
    </submittedName>
</protein>
<dbReference type="OrthoDB" id="5291879at2"/>
<accession>A0A1L8TVQ0</accession>
<dbReference type="PANTHER" id="PTHR12149:SF8">
    <property type="entry name" value="PROTEIN-RIBULOSAMINE 3-KINASE"/>
    <property type="match status" value="1"/>
</dbReference>
<name>A0A1L8TVQ0_ENTGA</name>
<dbReference type="RefSeq" id="WP_005471595.1">
    <property type="nucleotide sequence ID" value="NZ_BTSN01000011.1"/>
</dbReference>
<evidence type="ECO:0000313" key="4">
    <source>
        <dbReference type="Proteomes" id="UP000254807"/>
    </source>
</evidence>
<dbReference type="EMBL" id="UFYW01000001">
    <property type="protein sequence ID" value="STD84329.1"/>
    <property type="molecule type" value="Genomic_DNA"/>
</dbReference>
<organism evidence="3 4">
    <name type="scientific">Enterococcus gallinarum</name>
    <dbReference type="NCBI Taxonomy" id="1353"/>
    <lineage>
        <taxon>Bacteria</taxon>
        <taxon>Bacillati</taxon>
        <taxon>Bacillota</taxon>
        <taxon>Bacilli</taxon>
        <taxon>Lactobacillales</taxon>
        <taxon>Enterococcaceae</taxon>
        <taxon>Enterococcus</taxon>
    </lineage>
</organism>
<dbReference type="InterPro" id="IPR011009">
    <property type="entry name" value="Kinase-like_dom_sf"/>
</dbReference>
<reference evidence="2 5" key="2">
    <citation type="submission" date="2019-04" db="EMBL/GenBank/DDBJ databases">
        <title>Step-wise assembly of the neonatal virome modulated by breast feeding.</title>
        <authorList>
            <person name="Liang G."/>
            <person name="Bushman F."/>
        </authorList>
    </citation>
    <scope>NUCLEOTIDE SEQUENCE [LARGE SCALE GENOMIC DNA]</scope>
    <source>
        <strain evidence="2 5">E3404</strain>
    </source>
</reference>
<dbReference type="GO" id="GO:0016301">
    <property type="term" value="F:kinase activity"/>
    <property type="evidence" value="ECO:0007669"/>
    <property type="project" value="UniProtKB-UniRule"/>
</dbReference>
<dbReference type="Gene3D" id="3.30.200.20">
    <property type="entry name" value="Phosphorylase Kinase, domain 1"/>
    <property type="match status" value="1"/>
</dbReference>